<dbReference type="InterPro" id="IPR029060">
    <property type="entry name" value="PIN-like_dom_sf"/>
</dbReference>
<dbReference type="Pfam" id="PF01850">
    <property type="entry name" value="PIN"/>
    <property type="match status" value="1"/>
</dbReference>
<dbReference type="InterPro" id="IPR002716">
    <property type="entry name" value="PIN_dom"/>
</dbReference>
<organism evidence="2 3">
    <name type="scientific">Nostoc parmelioides FACHB-3921</name>
    <dbReference type="NCBI Taxonomy" id="2692909"/>
    <lineage>
        <taxon>Bacteria</taxon>
        <taxon>Bacillati</taxon>
        <taxon>Cyanobacteriota</taxon>
        <taxon>Cyanophyceae</taxon>
        <taxon>Nostocales</taxon>
        <taxon>Nostocaceae</taxon>
        <taxon>Nostoc</taxon>
    </lineage>
</organism>
<protein>
    <submittedName>
        <fullName evidence="2">Type II toxin-antitoxin system VapC family toxin</fullName>
    </submittedName>
</protein>
<gene>
    <name evidence="2" type="ORF">H6G14_27435</name>
</gene>
<evidence type="ECO:0000313" key="2">
    <source>
        <dbReference type="EMBL" id="MBD2254961.1"/>
    </source>
</evidence>
<name>A0ABR8BLY8_9NOSO</name>
<accession>A0ABR8BLY8</accession>
<dbReference type="PANTHER" id="PTHR36173:SF2">
    <property type="entry name" value="RIBONUCLEASE VAPC16"/>
    <property type="match status" value="1"/>
</dbReference>
<evidence type="ECO:0000259" key="1">
    <source>
        <dbReference type="Pfam" id="PF01850"/>
    </source>
</evidence>
<dbReference type="Gene3D" id="3.40.50.1010">
    <property type="entry name" value="5'-nuclease"/>
    <property type="match status" value="1"/>
</dbReference>
<dbReference type="InterPro" id="IPR052919">
    <property type="entry name" value="TA_system_RNase"/>
</dbReference>
<dbReference type="RefSeq" id="WP_190571515.1">
    <property type="nucleotide sequence ID" value="NZ_JACJQL010000072.1"/>
</dbReference>
<feature type="domain" description="PIN" evidence="1">
    <location>
        <begin position="4"/>
        <end position="118"/>
    </location>
</feature>
<dbReference type="CDD" id="cd09872">
    <property type="entry name" value="PIN_Sll0205-like"/>
    <property type="match status" value="1"/>
</dbReference>
<dbReference type="PANTHER" id="PTHR36173">
    <property type="entry name" value="RIBONUCLEASE VAPC16-RELATED"/>
    <property type="match status" value="1"/>
</dbReference>
<reference evidence="2 3" key="1">
    <citation type="journal article" date="2020" name="ISME J.">
        <title>Comparative genomics reveals insights into cyanobacterial evolution and habitat adaptation.</title>
        <authorList>
            <person name="Chen M.Y."/>
            <person name="Teng W.K."/>
            <person name="Zhao L."/>
            <person name="Hu C.X."/>
            <person name="Zhou Y.K."/>
            <person name="Han B.P."/>
            <person name="Song L.R."/>
            <person name="Shu W.S."/>
        </authorList>
    </citation>
    <scope>NUCLEOTIDE SEQUENCE [LARGE SCALE GENOMIC DNA]</scope>
    <source>
        <strain evidence="2 3">FACHB-3921</strain>
    </source>
</reference>
<dbReference type="InterPro" id="IPR041705">
    <property type="entry name" value="PIN_Sll0205"/>
</dbReference>
<dbReference type="EMBL" id="JACJQL010000072">
    <property type="protein sequence ID" value="MBD2254961.1"/>
    <property type="molecule type" value="Genomic_DNA"/>
</dbReference>
<evidence type="ECO:0000313" key="3">
    <source>
        <dbReference type="Proteomes" id="UP000621307"/>
    </source>
</evidence>
<sequence length="126" mass="14183">MELLLDTCALIWSLEDNPCLLPEVRQQIIDPSNNVFVSAASVWEIEIKRKKGQLKTPENLLEVITYSQFSFLPITEHHAVKAAALPEHHKDPFDRLLIAQAILEKMIIVTSDTKFGQYGVAVLSAK</sequence>
<dbReference type="Proteomes" id="UP000621307">
    <property type="component" value="Unassembled WGS sequence"/>
</dbReference>
<keyword evidence="3" id="KW-1185">Reference proteome</keyword>
<proteinExistence type="predicted"/>
<comment type="caution">
    <text evidence="2">The sequence shown here is derived from an EMBL/GenBank/DDBJ whole genome shotgun (WGS) entry which is preliminary data.</text>
</comment>
<dbReference type="SUPFAM" id="SSF88723">
    <property type="entry name" value="PIN domain-like"/>
    <property type="match status" value="1"/>
</dbReference>